<dbReference type="GO" id="GO:0016702">
    <property type="term" value="F:oxidoreductase activity, acting on single donors with incorporation of molecular oxygen, incorporation of two atoms of oxygen"/>
    <property type="evidence" value="ECO:0007669"/>
    <property type="project" value="InterPro"/>
</dbReference>
<evidence type="ECO:0000313" key="2">
    <source>
        <dbReference type="Proteomes" id="UP001265746"/>
    </source>
</evidence>
<organism evidence="1 2">
    <name type="scientific">Phomopsis amygdali</name>
    <name type="common">Fusicoccum amygdali</name>
    <dbReference type="NCBI Taxonomy" id="1214568"/>
    <lineage>
        <taxon>Eukaryota</taxon>
        <taxon>Fungi</taxon>
        <taxon>Dikarya</taxon>
        <taxon>Ascomycota</taxon>
        <taxon>Pezizomycotina</taxon>
        <taxon>Sordariomycetes</taxon>
        <taxon>Sordariomycetidae</taxon>
        <taxon>Diaporthales</taxon>
        <taxon>Diaporthaceae</taxon>
        <taxon>Diaporthe</taxon>
    </lineage>
</organism>
<gene>
    <name evidence="1" type="ORF">N8I77_011628</name>
</gene>
<reference evidence="1" key="1">
    <citation type="submission" date="2023-06" db="EMBL/GenBank/DDBJ databases">
        <authorList>
            <person name="Noh H."/>
        </authorList>
    </citation>
    <scope>NUCLEOTIDE SEQUENCE</scope>
    <source>
        <strain evidence="1">DUCC20226</strain>
    </source>
</reference>
<dbReference type="InterPro" id="IPR015889">
    <property type="entry name" value="Intradiol_dOase_core"/>
</dbReference>
<dbReference type="SUPFAM" id="SSF49482">
    <property type="entry name" value="Aromatic compound dioxygenase"/>
    <property type="match status" value="1"/>
</dbReference>
<dbReference type="PANTHER" id="PTHR33711">
    <property type="entry name" value="DIOXYGENASE, PUTATIVE (AFU_ORTHOLOGUE AFUA_2G02910)-RELATED"/>
    <property type="match status" value="1"/>
</dbReference>
<comment type="caution">
    <text evidence="1">The sequence shown here is derived from an EMBL/GenBank/DDBJ whole genome shotgun (WGS) entry which is preliminary data.</text>
</comment>
<dbReference type="GO" id="GO:0005506">
    <property type="term" value="F:iron ion binding"/>
    <property type="evidence" value="ECO:0007669"/>
    <property type="project" value="InterPro"/>
</dbReference>
<keyword evidence="2" id="KW-1185">Reference proteome</keyword>
<dbReference type="InterPro" id="IPR050770">
    <property type="entry name" value="Intradiol_RC_Dioxygenase"/>
</dbReference>
<evidence type="ECO:0000313" key="1">
    <source>
        <dbReference type="EMBL" id="KAK2599911.1"/>
    </source>
</evidence>
<dbReference type="EMBL" id="JAUJFL010000007">
    <property type="protein sequence ID" value="KAK2599911.1"/>
    <property type="molecule type" value="Genomic_DNA"/>
</dbReference>
<dbReference type="PANTHER" id="PTHR33711:SF7">
    <property type="entry name" value="INTRADIOL RING-CLEAVAGE DIOXYGENASES DOMAIN-CONTAINING PROTEIN-RELATED"/>
    <property type="match status" value="1"/>
</dbReference>
<dbReference type="Proteomes" id="UP001265746">
    <property type="component" value="Unassembled WGS sequence"/>
</dbReference>
<accession>A0AAD9S6Q0</accession>
<sequence length="105" mass="11212">MKTLTIDSITENVHAINSGCEDNRIRFLLERLDVLGLSLLVDSIDHPKPPASTEGTVLGPSHVKEAVSSDLGARIFDDPDGEPLLVVCLVKDTQGIPIPDAAIDV</sequence>
<protein>
    <submittedName>
        <fullName evidence="1">Uncharacterized protein</fullName>
    </submittedName>
</protein>
<dbReference type="Gene3D" id="2.60.130.10">
    <property type="entry name" value="Aromatic compound dioxygenase"/>
    <property type="match status" value="1"/>
</dbReference>
<dbReference type="AlphaFoldDB" id="A0AAD9S6Q0"/>
<proteinExistence type="predicted"/>
<name>A0AAD9S6Q0_PHOAM</name>